<reference evidence="3 4" key="1">
    <citation type="submission" date="2019-09" db="EMBL/GenBank/DDBJ databases">
        <title>FDA dAtabase for Regulatory Grade micrObial Sequences (FDA-ARGOS): Supporting development and validation of Infectious Disease Dx tests.</title>
        <authorList>
            <person name="Sciortino C."/>
            <person name="Tallon L."/>
            <person name="Sadzewicz L."/>
            <person name="Vavikolanu K."/>
            <person name="Mehta A."/>
            <person name="Aluvathingal J."/>
            <person name="Nadendla S."/>
            <person name="Nandy P."/>
            <person name="Geyer C."/>
            <person name="Yan Y."/>
            <person name="Sichtig H."/>
        </authorList>
    </citation>
    <scope>NUCLEOTIDE SEQUENCE [LARGE SCALE GENOMIC DNA]</scope>
    <source>
        <strain evidence="3 4">FDAARGOS_664</strain>
    </source>
</reference>
<organism evidence="3 4">
    <name type="scientific">Cupriavidus pauculus</name>
    <dbReference type="NCBI Taxonomy" id="82633"/>
    <lineage>
        <taxon>Bacteria</taxon>
        <taxon>Pseudomonadati</taxon>
        <taxon>Pseudomonadota</taxon>
        <taxon>Betaproteobacteria</taxon>
        <taxon>Burkholderiales</taxon>
        <taxon>Burkholderiaceae</taxon>
        <taxon>Cupriavidus</taxon>
    </lineage>
</organism>
<dbReference type="EMBL" id="CP044065">
    <property type="protein sequence ID" value="QET02987.1"/>
    <property type="molecule type" value="Genomic_DNA"/>
</dbReference>
<dbReference type="AlphaFoldDB" id="A0A5P2H4G6"/>
<dbReference type="PROSITE" id="PS50994">
    <property type="entry name" value="INTEGRASE"/>
    <property type="match status" value="1"/>
</dbReference>
<feature type="coiled-coil region" evidence="1">
    <location>
        <begin position="48"/>
        <end position="75"/>
    </location>
</feature>
<feature type="domain" description="Integrase catalytic" evidence="2">
    <location>
        <begin position="199"/>
        <end position="360"/>
    </location>
</feature>
<protein>
    <submittedName>
        <fullName evidence="3">IS3 family transposase</fullName>
    </submittedName>
</protein>
<dbReference type="GO" id="GO:0015074">
    <property type="term" value="P:DNA integration"/>
    <property type="evidence" value="ECO:0007669"/>
    <property type="project" value="InterPro"/>
</dbReference>
<evidence type="ECO:0000313" key="3">
    <source>
        <dbReference type="EMBL" id="QET02987.1"/>
    </source>
</evidence>
<dbReference type="NCBIfam" id="NF033516">
    <property type="entry name" value="transpos_IS3"/>
    <property type="match status" value="1"/>
</dbReference>
<sequence length="372" mass="42778">MKKRFTEEQIIGVLKEAEAGLKPAELCRKHGISEATYYNWKAKFGGMTVSDAQRLKELEQENNKLKRLLADSMLDNAALKDLLSRKLVSPQARREAVRMLVTERAMGVTRACGLVGISRSLFHYESRRRIDDEVLTERMTAIAAQKRRYGYRRIHVLLKREGCLANHKRIWRLYSKAGLSVRRRRRKRIPAVERTRLPITTGPNQSWSMDFVSDGLAHGRRFRCLNVVDDYTRECLAIEVDTSLPGMRVMQVLERLKEARGLPASITVDNGPEFAGKVLDAWAYEAGVTLSFIRPGKPVENAYIESFNGRFRDECLNEHWFVSMRHAKTLIEDWRNEYNTERPHSSLGYLTPAQFAQGKAAFLTPDSNRMPY</sequence>
<dbReference type="Gene3D" id="3.30.420.10">
    <property type="entry name" value="Ribonuclease H-like superfamily/Ribonuclease H"/>
    <property type="match status" value="1"/>
</dbReference>
<dbReference type="InterPro" id="IPR009057">
    <property type="entry name" value="Homeodomain-like_sf"/>
</dbReference>
<dbReference type="Pfam" id="PF01527">
    <property type="entry name" value="HTH_Tnp_1"/>
    <property type="match status" value="1"/>
</dbReference>
<dbReference type="PANTHER" id="PTHR47515">
    <property type="entry name" value="LOW CALCIUM RESPONSE LOCUS PROTEIN T"/>
    <property type="match status" value="1"/>
</dbReference>
<dbReference type="SUPFAM" id="SSF53098">
    <property type="entry name" value="Ribonuclease H-like"/>
    <property type="match status" value="1"/>
</dbReference>
<dbReference type="Proteomes" id="UP000322822">
    <property type="component" value="Chromosome 1"/>
</dbReference>
<dbReference type="InterPro" id="IPR002514">
    <property type="entry name" value="Transposase_8"/>
</dbReference>
<dbReference type="InterPro" id="IPR012337">
    <property type="entry name" value="RNaseH-like_sf"/>
</dbReference>
<dbReference type="GO" id="GO:0004803">
    <property type="term" value="F:transposase activity"/>
    <property type="evidence" value="ECO:0007669"/>
    <property type="project" value="InterPro"/>
</dbReference>
<dbReference type="InterPro" id="IPR036397">
    <property type="entry name" value="RNaseH_sf"/>
</dbReference>
<dbReference type="Pfam" id="PF13683">
    <property type="entry name" value="rve_3"/>
    <property type="match status" value="1"/>
</dbReference>
<keyword evidence="1" id="KW-0175">Coiled coil</keyword>
<evidence type="ECO:0000313" key="4">
    <source>
        <dbReference type="Proteomes" id="UP000322822"/>
    </source>
</evidence>
<accession>A0A5P2H4G6</accession>
<evidence type="ECO:0000256" key="1">
    <source>
        <dbReference type="SAM" id="Coils"/>
    </source>
</evidence>
<dbReference type="GO" id="GO:0006313">
    <property type="term" value="P:DNA transposition"/>
    <property type="evidence" value="ECO:0007669"/>
    <property type="project" value="InterPro"/>
</dbReference>
<dbReference type="InterPro" id="IPR048020">
    <property type="entry name" value="Transpos_IS3"/>
</dbReference>
<dbReference type="OrthoDB" id="9816028at2"/>
<dbReference type="InterPro" id="IPR025948">
    <property type="entry name" value="HTH-like_dom"/>
</dbReference>
<dbReference type="GO" id="GO:0003677">
    <property type="term" value="F:DNA binding"/>
    <property type="evidence" value="ECO:0007669"/>
    <property type="project" value="InterPro"/>
</dbReference>
<evidence type="ECO:0000259" key="2">
    <source>
        <dbReference type="PROSITE" id="PS50994"/>
    </source>
</evidence>
<proteinExistence type="predicted"/>
<dbReference type="Pfam" id="PF13276">
    <property type="entry name" value="HTH_21"/>
    <property type="match status" value="1"/>
</dbReference>
<dbReference type="InterPro" id="IPR001584">
    <property type="entry name" value="Integrase_cat-core"/>
</dbReference>
<dbReference type="PANTHER" id="PTHR47515:SF1">
    <property type="entry name" value="BLR2054 PROTEIN"/>
    <property type="match status" value="1"/>
</dbReference>
<name>A0A5P2H4G6_9BURK</name>
<gene>
    <name evidence="3" type="ORF">FOB72_13640</name>
</gene>
<dbReference type="SUPFAM" id="SSF46689">
    <property type="entry name" value="Homeodomain-like"/>
    <property type="match status" value="1"/>
</dbReference>